<evidence type="ECO:0000313" key="1">
    <source>
        <dbReference type="EMBL" id="RIB14801.1"/>
    </source>
</evidence>
<reference evidence="1 2" key="1">
    <citation type="submission" date="2018-06" db="EMBL/GenBank/DDBJ databases">
        <title>Comparative genomics reveals the genomic features of Rhizophagus irregularis, R. cerebriforme, R. diaphanum and Gigaspora rosea, and their symbiotic lifestyle signature.</title>
        <authorList>
            <person name="Morin E."/>
            <person name="San Clemente H."/>
            <person name="Chen E.C.H."/>
            <person name="De La Providencia I."/>
            <person name="Hainaut M."/>
            <person name="Kuo A."/>
            <person name="Kohler A."/>
            <person name="Murat C."/>
            <person name="Tang N."/>
            <person name="Roy S."/>
            <person name="Loubradou J."/>
            <person name="Henrissat B."/>
            <person name="Grigoriev I.V."/>
            <person name="Corradi N."/>
            <person name="Roux C."/>
            <person name="Martin F.M."/>
        </authorList>
    </citation>
    <scope>NUCLEOTIDE SEQUENCE [LARGE SCALE GENOMIC DNA]</scope>
    <source>
        <strain evidence="1 2">DAOM 194757</strain>
    </source>
</reference>
<dbReference type="EMBL" id="QKWP01000795">
    <property type="protein sequence ID" value="RIB14801.1"/>
    <property type="molecule type" value="Genomic_DNA"/>
</dbReference>
<dbReference type="AlphaFoldDB" id="A0A397UYY0"/>
<name>A0A397UYY0_9GLOM</name>
<comment type="caution">
    <text evidence="1">The sequence shown here is derived from an EMBL/GenBank/DDBJ whole genome shotgun (WGS) entry which is preliminary data.</text>
</comment>
<proteinExistence type="predicted"/>
<protein>
    <submittedName>
        <fullName evidence="1">Uncharacterized protein</fullName>
    </submittedName>
</protein>
<gene>
    <name evidence="1" type="ORF">C2G38_2194060</name>
</gene>
<dbReference type="Proteomes" id="UP000266673">
    <property type="component" value="Unassembled WGS sequence"/>
</dbReference>
<sequence length="96" mass="10921">MSAIATKICKKYNLSSKTSVFELSQYISEFLKRNRKNKTINIVTSKQITKKLKVETIEEIAYRILQDKRSISDVKAIAQALANSAPNANTSLLYFF</sequence>
<evidence type="ECO:0000313" key="2">
    <source>
        <dbReference type="Proteomes" id="UP000266673"/>
    </source>
</evidence>
<accession>A0A397UYY0</accession>
<keyword evidence="2" id="KW-1185">Reference proteome</keyword>
<organism evidence="1 2">
    <name type="scientific">Gigaspora rosea</name>
    <dbReference type="NCBI Taxonomy" id="44941"/>
    <lineage>
        <taxon>Eukaryota</taxon>
        <taxon>Fungi</taxon>
        <taxon>Fungi incertae sedis</taxon>
        <taxon>Mucoromycota</taxon>
        <taxon>Glomeromycotina</taxon>
        <taxon>Glomeromycetes</taxon>
        <taxon>Diversisporales</taxon>
        <taxon>Gigasporaceae</taxon>
        <taxon>Gigaspora</taxon>
    </lineage>
</organism>